<reference evidence="3" key="1">
    <citation type="submission" date="2016-11" db="EMBL/GenBank/DDBJ databases">
        <authorList>
            <person name="Varghese N."/>
            <person name="Submissions S."/>
        </authorList>
    </citation>
    <scope>NUCLEOTIDE SEQUENCE [LARGE SCALE GENOMIC DNA]</scope>
    <source>
        <strain evidence="3">DSM 26898</strain>
    </source>
</reference>
<dbReference type="Proteomes" id="UP000184236">
    <property type="component" value="Unassembled WGS sequence"/>
</dbReference>
<evidence type="ECO:0000256" key="1">
    <source>
        <dbReference type="SAM" id="Phobius"/>
    </source>
</evidence>
<keyword evidence="3" id="KW-1185">Reference proteome</keyword>
<evidence type="ECO:0000313" key="2">
    <source>
        <dbReference type="EMBL" id="SHF14601.1"/>
    </source>
</evidence>
<dbReference type="PROSITE" id="PS51257">
    <property type="entry name" value="PROKAR_LIPOPROTEIN"/>
    <property type="match status" value="1"/>
</dbReference>
<sequence>MYKPIFTIQLFKFDMSLGKELGTMIFMIIMFSCLYKFNFIIDIITIY</sequence>
<dbReference type="AlphaFoldDB" id="A0A1M4Z9A2"/>
<protein>
    <submittedName>
        <fullName evidence="2">Uncharacterized protein</fullName>
    </submittedName>
</protein>
<keyword evidence="1" id="KW-1133">Transmembrane helix</keyword>
<proteinExistence type="predicted"/>
<keyword evidence="1" id="KW-0812">Transmembrane</keyword>
<dbReference type="STRING" id="1302685.SAMN05444408_109182"/>
<keyword evidence="1" id="KW-0472">Membrane</keyword>
<feature type="transmembrane region" description="Helical" evidence="1">
    <location>
        <begin position="21"/>
        <end position="41"/>
    </location>
</feature>
<dbReference type="EMBL" id="FQVO01000009">
    <property type="protein sequence ID" value="SHF14601.1"/>
    <property type="molecule type" value="Genomic_DNA"/>
</dbReference>
<gene>
    <name evidence="2" type="ORF">SAMN05444408_109182</name>
</gene>
<accession>A0A1M4Z9A2</accession>
<organism evidence="2 3">
    <name type="scientific">Chryseobacterium takakiae</name>
    <dbReference type="NCBI Taxonomy" id="1302685"/>
    <lineage>
        <taxon>Bacteria</taxon>
        <taxon>Pseudomonadati</taxon>
        <taxon>Bacteroidota</taxon>
        <taxon>Flavobacteriia</taxon>
        <taxon>Flavobacteriales</taxon>
        <taxon>Weeksellaceae</taxon>
        <taxon>Chryseobacterium group</taxon>
        <taxon>Chryseobacterium</taxon>
    </lineage>
</organism>
<name>A0A1M4Z9A2_9FLAO</name>
<evidence type="ECO:0000313" key="3">
    <source>
        <dbReference type="Proteomes" id="UP000184236"/>
    </source>
</evidence>